<proteinExistence type="inferred from homology"/>
<dbReference type="InterPro" id="IPR043519">
    <property type="entry name" value="NT_sf"/>
</dbReference>
<keyword evidence="5" id="KW-0808">Transferase</keyword>
<dbReference type="SMART" id="SM00954">
    <property type="entry name" value="RelA_SpoT"/>
    <property type="match status" value="1"/>
</dbReference>
<feature type="domain" description="HD" evidence="3">
    <location>
        <begin position="47"/>
        <end position="146"/>
    </location>
</feature>
<keyword evidence="5" id="KW-0418">Kinase</keyword>
<dbReference type="CDD" id="cd00077">
    <property type="entry name" value="HDc"/>
    <property type="match status" value="1"/>
</dbReference>
<dbReference type="InterPro" id="IPR004811">
    <property type="entry name" value="RelA/Spo_fam"/>
</dbReference>
<dbReference type="CDD" id="cd01668">
    <property type="entry name" value="TGS_RSH"/>
    <property type="match status" value="1"/>
</dbReference>
<dbReference type="Pfam" id="PF19296">
    <property type="entry name" value="RelA_AH_RIS"/>
    <property type="match status" value="1"/>
</dbReference>
<dbReference type="InterPro" id="IPR045600">
    <property type="entry name" value="RelA/SpoT_AH_RIS"/>
</dbReference>
<dbReference type="Gene3D" id="3.10.20.30">
    <property type="match status" value="1"/>
</dbReference>
<dbReference type="Gene3D" id="1.10.3210.10">
    <property type="entry name" value="Hypothetical protein af1432"/>
    <property type="match status" value="1"/>
</dbReference>
<dbReference type="GO" id="GO:0015969">
    <property type="term" value="P:guanosine tetraphosphate metabolic process"/>
    <property type="evidence" value="ECO:0007669"/>
    <property type="project" value="InterPro"/>
</dbReference>
<dbReference type="SUPFAM" id="SSF81301">
    <property type="entry name" value="Nucleotidyltransferase"/>
    <property type="match status" value="1"/>
</dbReference>
<feature type="domain" description="ACT" evidence="2">
    <location>
        <begin position="647"/>
        <end position="722"/>
    </location>
</feature>
<evidence type="ECO:0000259" key="3">
    <source>
        <dbReference type="PROSITE" id="PS51831"/>
    </source>
</evidence>
<dbReference type="Gene3D" id="3.30.70.260">
    <property type="match status" value="1"/>
</dbReference>
<keyword evidence="6" id="KW-1185">Reference proteome</keyword>
<reference evidence="5" key="1">
    <citation type="journal article" date="2015" name="PeerJ">
        <title>First genomic representation of candidate bacterial phylum KSB3 points to enhanced environmental sensing as a trigger of wastewater bulking.</title>
        <authorList>
            <person name="Sekiguchi Y."/>
            <person name="Ohashi A."/>
            <person name="Parks D.H."/>
            <person name="Yamauchi T."/>
            <person name="Tyson G.W."/>
            <person name="Hugenholtz P."/>
        </authorList>
    </citation>
    <scope>NUCLEOTIDE SEQUENCE [LARGE SCALE GENOMIC DNA]</scope>
</reference>
<dbReference type="InterPro" id="IPR003607">
    <property type="entry name" value="HD/PDEase_dom"/>
</dbReference>
<dbReference type="InterPro" id="IPR002912">
    <property type="entry name" value="ACT_dom"/>
</dbReference>
<comment type="similarity">
    <text evidence="1">Belongs to the relA/spoT family.</text>
</comment>
<name>A0A0S6VY29_9BACT</name>
<dbReference type="FunFam" id="3.30.460.10:FF:000001">
    <property type="entry name" value="GTP pyrophosphokinase RelA"/>
    <property type="match status" value="1"/>
</dbReference>
<dbReference type="AlphaFoldDB" id="A0A0S6VY29"/>
<dbReference type="Gene3D" id="3.30.460.10">
    <property type="entry name" value="Beta Polymerase, domain 2"/>
    <property type="match status" value="1"/>
</dbReference>
<dbReference type="SUPFAM" id="SSF55021">
    <property type="entry name" value="ACT-like"/>
    <property type="match status" value="1"/>
</dbReference>
<dbReference type="Pfam" id="PF02824">
    <property type="entry name" value="TGS"/>
    <property type="match status" value="1"/>
</dbReference>
<dbReference type="InterPro" id="IPR012676">
    <property type="entry name" value="TGS-like"/>
</dbReference>
<dbReference type="InterPro" id="IPR033655">
    <property type="entry name" value="TGS_RelA/SpoT"/>
</dbReference>
<dbReference type="FunFam" id="1.10.3210.10:FF:000001">
    <property type="entry name" value="GTP pyrophosphokinase RelA"/>
    <property type="match status" value="1"/>
</dbReference>
<dbReference type="HOGENOM" id="CLU_012300_3_0_0"/>
<dbReference type="PROSITE" id="PS51880">
    <property type="entry name" value="TGS"/>
    <property type="match status" value="1"/>
</dbReference>
<dbReference type="SMART" id="SM00471">
    <property type="entry name" value="HDc"/>
    <property type="match status" value="1"/>
</dbReference>
<dbReference type="SUPFAM" id="SSF81271">
    <property type="entry name" value="TGS-like"/>
    <property type="match status" value="1"/>
</dbReference>
<dbReference type="Pfam" id="PF13328">
    <property type="entry name" value="HD_4"/>
    <property type="match status" value="1"/>
</dbReference>
<dbReference type="CDD" id="cd05399">
    <property type="entry name" value="NT_Rel-Spo_like"/>
    <property type="match status" value="1"/>
</dbReference>
<dbReference type="GO" id="GO:0005886">
    <property type="term" value="C:plasma membrane"/>
    <property type="evidence" value="ECO:0007669"/>
    <property type="project" value="TreeGrafter"/>
</dbReference>
<dbReference type="GO" id="GO:0016301">
    <property type="term" value="F:kinase activity"/>
    <property type="evidence" value="ECO:0007669"/>
    <property type="project" value="UniProtKB-KW"/>
</dbReference>
<dbReference type="STRING" id="1499966.U14_02217"/>
<dbReference type="Pfam" id="PF13291">
    <property type="entry name" value="ACT_4"/>
    <property type="match status" value="1"/>
</dbReference>
<evidence type="ECO:0000259" key="4">
    <source>
        <dbReference type="PROSITE" id="PS51880"/>
    </source>
</evidence>
<feature type="domain" description="TGS" evidence="4">
    <location>
        <begin position="387"/>
        <end position="450"/>
    </location>
</feature>
<dbReference type="InterPro" id="IPR007685">
    <property type="entry name" value="RelA_SpoT"/>
</dbReference>
<organism evidence="5">
    <name type="scientific">Candidatus Moduliflexus flocculans</name>
    <dbReference type="NCBI Taxonomy" id="1499966"/>
    <lineage>
        <taxon>Bacteria</taxon>
        <taxon>Candidatus Moduliflexota</taxon>
        <taxon>Candidatus Moduliflexia</taxon>
        <taxon>Candidatus Moduliflexales</taxon>
        <taxon>Candidatus Moduliflexaceae</taxon>
    </lineage>
</organism>
<dbReference type="EMBL" id="DF820456">
    <property type="protein sequence ID" value="GAK50975.1"/>
    <property type="molecule type" value="Genomic_DNA"/>
</dbReference>
<dbReference type="PROSITE" id="PS51671">
    <property type="entry name" value="ACT"/>
    <property type="match status" value="1"/>
</dbReference>
<evidence type="ECO:0000313" key="5">
    <source>
        <dbReference type="EMBL" id="GAK50975.1"/>
    </source>
</evidence>
<dbReference type="FunFam" id="3.10.20.30:FF:000002">
    <property type="entry name" value="GTP pyrophosphokinase (RelA/SpoT)"/>
    <property type="match status" value="1"/>
</dbReference>
<dbReference type="NCBIfam" id="TIGR00691">
    <property type="entry name" value="spoT_relA"/>
    <property type="match status" value="1"/>
</dbReference>
<dbReference type="Proteomes" id="UP000030700">
    <property type="component" value="Unassembled WGS sequence"/>
</dbReference>
<dbReference type="GO" id="GO:0042594">
    <property type="term" value="P:response to starvation"/>
    <property type="evidence" value="ECO:0007669"/>
    <property type="project" value="TreeGrafter"/>
</dbReference>
<gene>
    <name evidence="5" type="ORF">U14_02217</name>
</gene>
<dbReference type="GO" id="GO:0008728">
    <property type="term" value="F:GTP diphosphokinase activity"/>
    <property type="evidence" value="ECO:0007669"/>
    <property type="project" value="TreeGrafter"/>
</dbReference>
<comment type="function">
    <text evidence="1">In eubacteria ppGpp (guanosine 3'-diphosphate 5'-diphosphate) is a mediator of the stringent response that coordinates a variety of cellular activities in response to changes in nutritional abundance.</text>
</comment>
<dbReference type="PANTHER" id="PTHR21262">
    <property type="entry name" value="GUANOSINE-3',5'-BIS DIPHOSPHATE 3'-PYROPHOSPHOHYDROLASE"/>
    <property type="match status" value="1"/>
</dbReference>
<dbReference type="PANTHER" id="PTHR21262:SF36">
    <property type="entry name" value="BIFUNCTIONAL (P)PPGPP SYNTHASE_HYDROLASE SPOT"/>
    <property type="match status" value="1"/>
</dbReference>
<dbReference type="InterPro" id="IPR006674">
    <property type="entry name" value="HD_domain"/>
</dbReference>
<dbReference type="PROSITE" id="PS51831">
    <property type="entry name" value="HD"/>
    <property type="match status" value="1"/>
</dbReference>
<evidence type="ECO:0000256" key="1">
    <source>
        <dbReference type="RuleBase" id="RU003847"/>
    </source>
</evidence>
<dbReference type="SUPFAM" id="SSF109604">
    <property type="entry name" value="HD-domain/PDEase-like"/>
    <property type="match status" value="1"/>
</dbReference>
<accession>A0A0S6VY29</accession>
<protein>
    <submittedName>
        <fullName evidence="5">(P)ppGpp synthetase I/GTP pyrophosphokinase, SpoT/RelA</fullName>
    </submittedName>
</protein>
<dbReference type="Pfam" id="PF04607">
    <property type="entry name" value="RelA_SpoT"/>
    <property type="match status" value="1"/>
</dbReference>
<dbReference type="GO" id="GO:0008893">
    <property type="term" value="F:guanosine-3',5'-bis(diphosphate) 3'-diphosphatase activity"/>
    <property type="evidence" value="ECO:0007669"/>
    <property type="project" value="TreeGrafter"/>
</dbReference>
<dbReference type="InterPro" id="IPR004095">
    <property type="entry name" value="TGS"/>
</dbReference>
<dbReference type="InterPro" id="IPR012675">
    <property type="entry name" value="Beta-grasp_dom_sf"/>
</dbReference>
<evidence type="ECO:0000259" key="2">
    <source>
        <dbReference type="PROSITE" id="PS51671"/>
    </source>
</evidence>
<evidence type="ECO:0000313" key="6">
    <source>
        <dbReference type="Proteomes" id="UP000030700"/>
    </source>
</evidence>
<sequence>MFTHRIDDIVNIVTRNYPDANIELVHRAYVYAAKMHKGQVRKSGEPYLSHPIETAFVLANMKMDDVAIAAALLHDVLEDTEATHAELAEMFGEEVARLVDGVTKVSKIHFASNEEYQAENLRKMLMAMTNDIRVILIKLADRLHNVRTLNFAPEEQQKRVAKETVEIFAPLANRLGLGLMKTELEDEALQYLDPDVYNQLISYLNEIQKEHQQTVDVIREELQKRLQEHNIEAEITSRQKHLYSLYRKMKRNNVSCKEVLDVIGLRVITNSKADCYLTLGTIHSTWTHIPNTFDDYITLPKPNMYQSLHTAVMGPFSRPVEIQIRTWEMHHIAEEGIAAHWRYKEGKAKDDEYDQQFFGLRHLLEMHREGELARPGEFMENVKMDFSREEVYVFTPQGHIKCLPQGATPVDFAYAVHSEIGDQCVGAKVNDRIVPLRTTLRHGDIITIITQKNHQPSKDWLNFVVTPKARAKIKHYFKIKKREEEIQFGMKMLEKALRRLDVKISNAQKEAALKSVAAELGMPSEEDLFVNIATHKYHLRQVLEKMFPHDNTLGEQKPEEKPATTEKEISGKAGTAIKVSGASNVLTRFGNCCNPLPGDEIVGFITRGRGVTIHAKNCPNIKALEFDDDRKIEVEWERAPEVFYSTELFIIGEPRDSLLSEISGIIAKTNASIVNSRSENIGTQSEFYFTVKVLDREHLETVIRNVRGLKAVQNVIPQRALR</sequence>
<dbReference type="InterPro" id="IPR045865">
    <property type="entry name" value="ACT-like_dom_sf"/>
</dbReference>